<accession>A0AAV6W709</accession>
<dbReference type="PROSITE" id="PS51760">
    <property type="entry name" value="GH10_2"/>
    <property type="match status" value="1"/>
</dbReference>
<dbReference type="AlphaFoldDB" id="A0AAV6W709"/>
<dbReference type="InterPro" id="IPR003305">
    <property type="entry name" value="CenC_carb-bd"/>
</dbReference>
<dbReference type="PANTHER" id="PTHR31490:SF2">
    <property type="entry name" value="GLYCOSYL HYDROLASE FAMILY 10 PROTEIN"/>
    <property type="match status" value="1"/>
</dbReference>
<comment type="similarity">
    <text evidence="1">Belongs to the glycosyl hydrolase 10 (cellulase F) family.</text>
</comment>
<keyword evidence="9" id="KW-1185">Reference proteome</keyword>
<dbReference type="PANTHER" id="PTHR31490">
    <property type="entry name" value="GLYCOSYL HYDROLASE"/>
    <property type="match status" value="1"/>
</dbReference>
<keyword evidence="4" id="KW-0119">Carbohydrate metabolism</keyword>
<reference evidence="8" key="1">
    <citation type="submission" date="2019-10" db="EMBL/GenBank/DDBJ databases">
        <authorList>
            <person name="Zhang R."/>
            <person name="Pan Y."/>
            <person name="Wang J."/>
            <person name="Ma R."/>
            <person name="Yu S."/>
        </authorList>
    </citation>
    <scope>NUCLEOTIDE SEQUENCE</scope>
    <source>
        <strain evidence="8">LA-IB0</strain>
        <tissue evidence="8">Leaf</tissue>
    </source>
</reference>
<dbReference type="InterPro" id="IPR044846">
    <property type="entry name" value="GH10"/>
</dbReference>
<evidence type="ECO:0000256" key="3">
    <source>
        <dbReference type="ARBA" id="ARBA00022801"/>
    </source>
</evidence>
<dbReference type="GO" id="GO:0000272">
    <property type="term" value="P:polysaccharide catabolic process"/>
    <property type="evidence" value="ECO:0007669"/>
    <property type="project" value="UniProtKB-KW"/>
</dbReference>
<dbReference type="Gene3D" id="3.20.20.80">
    <property type="entry name" value="Glycosidases"/>
    <property type="match status" value="1"/>
</dbReference>
<sequence>MPPISEGSRFTKEEPSMLSSYQAKPHEPQYGGGIVINPELNDGLKGWTTFGEAILDHGESHDGNKYIVASNRKQSFHSLTQKFDLEKEKLYTFSAWLQVSHGNADVAAIFKTENSYETAGWVTAQKGCWSMLKGGLVVNTSGPAQLYFESNNTEVDILADSISLQPFTHEEWNSHQDQSIEKVRKRRVKIQAVDQQGRPISNATVSVKLTRPGFPLGCAINQNILRNPAYQNWFSSRFKYTVFENELKWYSTEKSRGSEDYSVSDALIQFAKSRGVSIRGHNVFWEDPRFEPSWVSGLSSNDLWAAVNKRIYSVMSRYRGQLFHWDVSNENLHFNFFESRLGFRASTTFYQKANQIDGRTTPFLNDYNTIEESRDGASSPAKYLQKINQLRREGYRGPLGIGLEGHFTYANLPYIRSAIDTLASARLPIWVTELDVSAGPNQAAYLEQILRELHSHNAIQGIMIWSAWSPQGCYRMCLTDNNFRNLATGNVVDKIRSQLTLTDGLQGTTDSNGFFEASLYHGEYEAIVSHPEEDKISNLQKFNLVPNKEEAQNMLSFKIIV</sequence>
<evidence type="ECO:0000256" key="4">
    <source>
        <dbReference type="ARBA" id="ARBA00023277"/>
    </source>
</evidence>
<feature type="region of interest" description="Disordered" evidence="6">
    <location>
        <begin position="1"/>
        <end position="25"/>
    </location>
</feature>
<keyword evidence="2" id="KW-0677">Repeat</keyword>
<dbReference type="InterPro" id="IPR008979">
    <property type="entry name" value="Galactose-bd-like_sf"/>
</dbReference>
<protein>
    <recommendedName>
        <fullName evidence="7">GH10 domain-containing protein</fullName>
    </recommendedName>
</protein>
<dbReference type="SUPFAM" id="SSF51445">
    <property type="entry name" value="(Trans)glycosidases"/>
    <property type="match status" value="1"/>
</dbReference>
<dbReference type="InterPro" id="IPR001000">
    <property type="entry name" value="GH10_dom"/>
</dbReference>
<dbReference type="SMART" id="SM00633">
    <property type="entry name" value="Glyco_10"/>
    <property type="match status" value="1"/>
</dbReference>
<evidence type="ECO:0000313" key="8">
    <source>
        <dbReference type="EMBL" id="KAG8364192.1"/>
    </source>
</evidence>
<dbReference type="Gene3D" id="2.60.120.260">
    <property type="entry name" value="Galactose-binding domain-like"/>
    <property type="match status" value="1"/>
</dbReference>
<feature type="domain" description="GH10" evidence="7">
    <location>
        <begin position="203"/>
        <end position="495"/>
    </location>
</feature>
<proteinExistence type="inferred from homology"/>
<dbReference type="GO" id="GO:0031176">
    <property type="term" value="F:endo-1,4-beta-xylanase activity"/>
    <property type="evidence" value="ECO:0007669"/>
    <property type="project" value="UniProtKB-ARBA"/>
</dbReference>
<dbReference type="SUPFAM" id="SSF49785">
    <property type="entry name" value="Galactose-binding domain-like"/>
    <property type="match status" value="1"/>
</dbReference>
<keyword evidence="5" id="KW-0624">Polysaccharide degradation</keyword>
<dbReference type="Pfam" id="PF00331">
    <property type="entry name" value="Glyco_hydro_10"/>
    <property type="match status" value="1"/>
</dbReference>
<evidence type="ECO:0000256" key="2">
    <source>
        <dbReference type="ARBA" id="ARBA00022737"/>
    </source>
</evidence>
<keyword evidence="3" id="KW-0378">Hydrolase</keyword>
<evidence type="ECO:0000256" key="1">
    <source>
        <dbReference type="ARBA" id="ARBA00007495"/>
    </source>
</evidence>
<evidence type="ECO:0000259" key="7">
    <source>
        <dbReference type="PROSITE" id="PS51760"/>
    </source>
</evidence>
<dbReference type="Pfam" id="PF02018">
    <property type="entry name" value="CBM_4_9"/>
    <property type="match status" value="1"/>
</dbReference>
<organism evidence="8 9">
    <name type="scientific">Buddleja alternifolia</name>
    <dbReference type="NCBI Taxonomy" id="168488"/>
    <lineage>
        <taxon>Eukaryota</taxon>
        <taxon>Viridiplantae</taxon>
        <taxon>Streptophyta</taxon>
        <taxon>Embryophyta</taxon>
        <taxon>Tracheophyta</taxon>
        <taxon>Spermatophyta</taxon>
        <taxon>Magnoliopsida</taxon>
        <taxon>eudicotyledons</taxon>
        <taxon>Gunneridae</taxon>
        <taxon>Pentapetalae</taxon>
        <taxon>asterids</taxon>
        <taxon>lamiids</taxon>
        <taxon>Lamiales</taxon>
        <taxon>Scrophulariaceae</taxon>
        <taxon>Buddlejeae</taxon>
        <taxon>Buddleja</taxon>
    </lineage>
</organism>
<dbReference type="Proteomes" id="UP000826271">
    <property type="component" value="Unassembled WGS sequence"/>
</dbReference>
<evidence type="ECO:0000256" key="5">
    <source>
        <dbReference type="ARBA" id="ARBA00023326"/>
    </source>
</evidence>
<evidence type="ECO:0000256" key="6">
    <source>
        <dbReference type="SAM" id="MobiDB-lite"/>
    </source>
</evidence>
<dbReference type="InterPro" id="IPR017853">
    <property type="entry name" value="GH"/>
</dbReference>
<comment type="caution">
    <text evidence="8">The sequence shown here is derived from an EMBL/GenBank/DDBJ whole genome shotgun (WGS) entry which is preliminary data.</text>
</comment>
<gene>
    <name evidence="8" type="ORF">BUALT_Bualt19G0102700</name>
</gene>
<dbReference type="EMBL" id="WHWC01000019">
    <property type="protein sequence ID" value="KAG8364192.1"/>
    <property type="molecule type" value="Genomic_DNA"/>
</dbReference>
<name>A0AAV6W709_9LAMI</name>
<evidence type="ECO:0000313" key="9">
    <source>
        <dbReference type="Proteomes" id="UP000826271"/>
    </source>
</evidence>